<evidence type="ECO:0000313" key="3">
    <source>
        <dbReference type="Proteomes" id="UP001374535"/>
    </source>
</evidence>
<dbReference type="AlphaFoldDB" id="A0AAQ3MQ39"/>
<dbReference type="PANTHER" id="PTHR23130:SF212">
    <property type="entry name" value="AUXIN-RESPONSIVE FAMILY PROTEIN"/>
    <property type="match status" value="1"/>
</dbReference>
<dbReference type="CDD" id="cd08760">
    <property type="entry name" value="Cyt_b561_FRRS1_like"/>
    <property type="match status" value="1"/>
</dbReference>
<dbReference type="Gene3D" id="1.20.120.1770">
    <property type="match status" value="1"/>
</dbReference>
<feature type="region of interest" description="Disordered" evidence="1">
    <location>
        <begin position="1"/>
        <end position="101"/>
    </location>
</feature>
<gene>
    <name evidence="2" type="ORF">V8G54_034240</name>
</gene>
<proteinExistence type="predicted"/>
<protein>
    <submittedName>
        <fullName evidence="2">Uncharacterized protein</fullName>
    </submittedName>
</protein>
<feature type="compositionally biased region" description="Basic and acidic residues" evidence="1">
    <location>
        <begin position="28"/>
        <end position="37"/>
    </location>
</feature>
<name>A0AAQ3MQ39_VIGMU</name>
<keyword evidence="3" id="KW-1185">Reference proteome</keyword>
<evidence type="ECO:0000256" key="1">
    <source>
        <dbReference type="SAM" id="MobiDB-lite"/>
    </source>
</evidence>
<feature type="compositionally biased region" description="Basic and acidic residues" evidence="1">
    <location>
        <begin position="84"/>
        <end position="93"/>
    </location>
</feature>
<reference evidence="2 3" key="1">
    <citation type="journal article" date="2023" name="Life. Sci Alliance">
        <title>Evolutionary insights into 3D genome organization and epigenetic landscape of Vigna mungo.</title>
        <authorList>
            <person name="Junaid A."/>
            <person name="Singh B."/>
            <person name="Bhatia S."/>
        </authorList>
    </citation>
    <scope>NUCLEOTIDE SEQUENCE [LARGE SCALE GENOMIC DNA]</scope>
    <source>
        <strain evidence="2">Urdbean</strain>
    </source>
</reference>
<evidence type="ECO:0000313" key="2">
    <source>
        <dbReference type="EMBL" id="WVY95152.1"/>
    </source>
</evidence>
<sequence>MAKGADPLDSPQASKEARSSSPETGNAPKEKSFRKSDPGAQKSNRKRKTGPLAAPEVTISQSQERGTAVKVWSVGTLKRKKRRGREERGVRDDEREDKEEEEKYLEIAMNMEMKRKRVAELRNCASNIAAGVHGILDIVNWGIMMSIRVMVGHHLKVFDGLGGTWFHLHQASQSLVFLIAIVGFGSGLYIENHYGAHHAPHRCIGITLMCLPYLHKLVVEIQAQRCPATAQREKVAFNGLKLKFFWSCSVKVVLSATSVPLNAISENNQFKFVIWENKNLFR</sequence>
<dbReference type="PANTHER" id="PTHR23130">
    <property type="entry name" value="CYTOCHROME B561 AND DOMON DOMAIN-CONTAINING PROTEIN"/>
    <property type="match status" value="1"/>
</dbReference>
<accession>A0AAQ3MQ39</accession>
<dbReference type="Proteomes" id="UP001374535">
    <property type="component" value="Chromosome 10"/>
</dbReference>
<dbReference type="EMBL" id="CP144691">
    <property type="protein sequence ID" value="WVY95152.1"/>
    <property type="molecule type" value="Genomic_DNA"/>
</dbReference>
<organism evidence="2 3">
    <name type="scientific">Vigna mungo</name>
    <name type="common">Black gram</name>
    <name type="synonym">Phaseolus mungo</name>
    <dbReference type="NCBI Taxonomy" id="3915"/>
    <lineage>
        <taxon>Eukaryota</taxon>
        <taxon>Viridiplantae</taxon>
        <taxon>Streptophyta</taxon>
        <taxon>Embryophyta</taxon>
        <taxon>Tracheophyta</taxon>
        <taxon>Spermatophyta</taxon>
        <taxon>Magnoliopsida</taxon>
        <taxon>eudicotyledons</taxon>
        <taxon>Gunneridae</taxon>
        <taxon>Pentapetalae</taxon>
        <taxon>rosids</taxon>
        <taxon>fabids</taxon>
        <taxon>Fabales</taxon>
        <taxon>Fabaceae</taxon>
        <taxon>Papilionoideae</taxon>
        <taxon>50 kb inversion clade</taxon>
        <taxon>NPAAA clade</taxon>
        <taxon>indigoferoid/millettioid clade</taxon>
        <taxon>Phaseoleae</taxon>
        <taxon>Vigna</taxon>
    </lineage>
</organism>